<dbReference type="InterPro" id="IPR036875">
    <property type="entry name" value="Znf_CCHC_sf"/>
</dbReference>
<dbReference type="GeneID" id="112467395"/>
<dbReference type="Pfam" id="PF00098">
    <property type="entry name" value="zf-CCHC"/>
    <property type="match status" value="1"/>
</dbReference>
<dbReference type="Gene3D" id="4.10.60.10">
    <property type="entry name" value="Zinc finger, CCHC-type"/>
    <property type="match status" value="1"/>
</dbReference>
<dbReference type="AlphaFoldDB" id="A0A6J1RAM3"/>
<organism evidence="5 6">
    <name type="scientific">Temnothorax curvispinosus</name>
    <dbReference type="NCBI Taxonomy" id="300111"/>
    <lineage>
        <taxon>Eukaryota</taxon>
        <taxon>Metazoa</taxon>
        <taxon>Ecdysozoa</taxon>
        <taxon>Arthropoda</taxon>
        <taxon>Hexapoda</taxon>
        <taxon>Insecta</taxon>
        <taxon>Pterygota</taxon>
        <taxon>Neoptera</taxon>
        <taxon>Endopterygota</taxon>
        <taxon>Hymenoptera</taxon>
        <taxon>Apocrita</taxon>
        <taxon>Aculeata</taxon>
        <taxon>Formicoidea</taxon>
        <taxon>Formicidae</taxon>
        <taxon>Myrmicinae</taxon>
        <taxon>Temnothorax</taxon>
    </lineage>
</organism>
<feature type="coiled-coil region" evidence="2">
    <location>
        <begin position="96"/>
        <end position="130"/>
    </location>
</feature>
<evidence type="ECO:0000256" key="2">
    <source>
        <dbReference type="SAM" id="Coils"/>
    </source>
</evidence>
<evidence type="ECO:0000259" key="4">
    <source>
        <dbReference type="PROSITE" id="PS50158"/>
    </source>
</evidence>
<proteinExistence type="predicted"/>
<dbReference type="RefSeq" id="XP_024891757.1">
    <property type="nucleotide sequence ID" value="XM_025035989.1"/>
</dbReference>
<keyword evidence="1" id="KW-0862">Zinc</keyword>
<keyword evidence="5" id="KW-1185">Reference proteome</keyword>
<dbReference type="OrthoDB" id="3863715at2759"/>
<evidence type="ECO:0000256" key="3">
    <source>
        <dbReference type="SAM" id="MobiDB-lite"/>
    </source>
</evidence>
<evidence type="ECO:0000256" key="1">
    <source>
        <dbReference type="PROSITE-ProRule" id="PRU00047"/>
    </source>
</evidence>
<name>A0A6J1RAM3_9HYME</name>
<feature type="domain" description="CCHC-type" evidence="4">
    <location>
        <begin position="147"/>
        <end position="162"/>
    </location>
</feature>
<dbReference type="SMART" id="SM00343">
    <property type="entry name" value="ZnF_C2HC"/>
    <property type="match status" value="2"/>
</dbReference>
<accession>A0A6J1RAM3</accession>
<protein>
    <submittedName>
        <fullName evidence="6">Uncharacterized protein LOC112467395</fullName>
    </submittedName>
</protein>
<dbReference type="GO" id="GO:0003676">
    <property type="term" value="F:nucleic acid binding"/>
    <property type="evidence" value="ECO:0007669"/>
    <property type="project" value="InterPro"/>
</dbReference>
<reference evidence="6" key="1">
    <citation type="submission" date="2025-08" db="UniProtKB">
        <authorList>
            <consortium name="RefSeq"/>
        </authorList>
    </citation>
    <scope>IDENTIFICATION</scope>
    <source>
        <tissue evidence="6">Whole body</tissue>
    </source>
</reference>
<gene>
    <name evidence="6" type="primary">LOC112467395</name>
</gene>
<keyword evidence="1" id="KW-0863">Zinc-finger</keyword>
<feature type="compositionally biased region" description="Basic and acidic residues" evidence="3">
    <location>
        <begin position="303"/>
        <end position="312"/>
    </location>
</feature>
<sequence>MEEEGQDALVDYDSDSSFITVIDREAKNKNEETVRKDRVRENIDVTKAWEENRPVLPMGTKILYEKQEKLVAKMDNWMQMLDKVMTKATEMMENMVEVSRLNLEKEKVKLRRLELEAETKNENREKLEKPEVRVQRAAAEENMKQVKCYRCNRMGHMAKDCPLIEFGAWFCYYCQEIRGHKGDNCPSAEAQANRARGKRYLNKTVNKNIKKKGRFVQKGTKRVDNKGKITKIQPAEKPISTKTANEGESEEGKQYMVKLIEDRDSSKESNELSISEEELDEKDNVGSAIGKENEEELTNVNENIEHNNAKLE</sequence>
<feature type="compositionally biased region" description="Basic and acidic residues" evidence="3">
    <location>
        <begin position="261"/>
        <end position="270"/>
    </location>
</feature>
<dbReference type="SUPFAM" id="SSF57756">
    <property type="entry name" value="Retrovirus zinc finger-like domains"/>
    <property type="match status" value="1"/>
</dbReference>
<evidence type="ECO:0000313" key="6">
    <source>
        <dbReference type="RefSeq" id="XP_024891757.1"/>
    </source>
</evidence>
<dbReference type="InterPro" id="IPR001878">
    <property type="entry name" value="Znf_CCHC"/>
</dbReference>
<evidence type="ECO:0000313" key="5">
    <source>
        <dbReference type="Proteomes" id="UP000504618"/>
    </source>
</evidence>
<dbReference type="GO" id="GO:0008270">
    <property type="term" value="F:zinc ion binding"/>
    <property type="evidence" value="ECO:0007669"/>
    <property type="project" value="UniProtKB-KW"/>
</dbReference>
<feature type="region of interest" description="Disordered" evidence="3">
    <location>
        <begin position="236"/>
        <end position="255"/>
    </location>
</feature>
<feature type="region of interest" description="Disordered" evidence="3">
    <location>
        <begin position="261"/>
        <end position="312"/>
    </location>
</feature>
<dbReference type="PROSITE" id="PS50158">
    <property type="entry name" value="ZF_CCHC"/>
    <property type="match status" value="1"/>
</dbReference>
<dbReference type="Proteomes" id="UP000504618">
    <property type="component" value="Unplaced"/>
</dbReference>
<keyword evidence="2" id="KW-0175">Coiled coil</keyword>
<keyword evidence="1" id="KW-0479">Metal-binding</keyword>